<dbReference type="AlphaFoldDB" id="A0ABD0LXU7"/>
<sequence length="91" mass="10145">MADLTKFVEYAKSFYLQRVAVYSLIVLSSFFVIIPMGLLQVSDARACVCVSCGHRSFGVCVCLLHFHVLGLLQNGKHCPTLTSYFIVLLIE</sequence>
<dbReference type="Proteomes" id="UP001519460">
    <property type="component" value="Unassembled WGS sequence"/>
</dbReference>
<organism evidence="2 3">
    <name type="scientific">Batillaria attramentaria</name>
    <dbReference type="NCBI Taxonomy" id="370345"/>
    <lineage>
        <taxon>Eukaryota</taxon>
        <taxon>Metazoa</taxon>
        <taxon>Spiralia</taxon>
        <taxon>Lophotrochozoa</taxon>
        <taxon>Mollusca</taxon>
        <taxon>Gastropoda</taxon>
        <taxon>Caenogastropoda</taxon>
        <taxon>Sorbeoconcha</taxon>
        <taxon>Cerithioidea</taxon>
        <taxon>Batillariidae</taxon>
        <taxon>Batillaria</taxon>
    </lineage>
</organism>
<keyword evidence="1" id="KW-0812">Transmembrane</keyword>
<evidence type="ECO:0000313" key="3">
    <source>
        <dbReference type="Proteomes" id="UP001519460"/>
    </source>
</evidence>
<reference evidence="2 3" key="1">
    <citation type="journal article" date="2023" name="Sci. Data">
        <title>Genome assembly of the Korean intertidal mud-creeper Batillaria attramentaria.</title>
        <authorList>
            <person name="Patra A.K."/>
            <person name="Ho P.T."/>
            <person name="Jun S."/>
            <person name="Lee S.J."/>
            <person name="Kim Y."/>
            <person name="Won Y.J."/>
        </authorList>
    </citation>
    <scope>NUCLEOTIDE SEQUENCE [LARGE SCALE GENOMIC DNA]</scope>
    <source>
        <strain evidence="2">Wonlab-2016</strain>
    </source>
</reference>
<gene>
    <name evidence="2" type="ORF">BaRGS_00004621</name>
</gene>
<keyword evidence="1" id="KW-1133">Transmembrane helix</keyword>
<keyword evidence="3" id="KW-1185">Reference proteome</keyword>
<proteinExistence type="predicted"/>
<feature type="transmembrane region" description="Helical" evidence="1">
    <location>
        <begin position="20"/>
        <end position="39"/>
    </location>
</feature>
<dbReference type="EMBL" id="JACVVK020000016">
    <property type="protein sequence ID" value="KAK7504317.1"/>
    <property type="molecule type" value="Genomic_DNA"/>
</dbReference>
<comment type="caution">
    <text evidence="2">The sequence shown here is derived from an EMBL/GenBank/DDBJ whole genome shotgun (WGS) entry which is preliminary data.</text>
</comment>
<accession>A0ABD0LXU7</accession>
<evidence type="ECO:0000313" key="2">
    <source>
        <dbReference type="EMBL" id="KAK7504317.1"/>
    </source>
</evidence>
<keyword evidence="1" id="KW-0472">Membrane</keyword>
<evidence type="ECO:0000256" key="1">
    <source>
        <dbReference type="SAM" id="Phobius"/>
    </source>
</evidence>
<name>A0ABD0LXU7_9CAEN</name>
<protein>
    <submittedName>
        <fullName evidence="2">Uncharacterized protein</fullName>
    </submittedName>
</protein>